<reference evidence="2" key="1">
    <citation type="journal article" date="2015" name="Front. Microbiol.">
        <title>Combining genomic sequencing methods to explore viral diversity and reveal potential virus-host interactions.</title>
        <authorList>
            <person name="Chow C.E."/>
            <person name="Winget D.M."/>
            <person name="White R.A.III."/>
            <person name="Hallam S.J."/>
            <person name="Suttle C.A."/>
        </authorList>
    </citation>
    <scope>NUCLEOTIDE SEQUENCE</scope>
    <source>
        <strain evidence="2">Oxic1_6</strain>
    </source>
</reference>
<evidence type="ECO:0000256" key="1">
    <source>
        <dbReference type="SAM" id="MobiDB-lite"/>
    </source>
</evidence>
<dbReference type="EMBL" id="KR029601">
    <property type="protein sequence ID" value="AKH48106.1"/>
    <property type="molecule type" value="Genomic_DNA"/>
</dbReference>
<organism evidence="2">
    <name type="scientific">uncultured marine virus</name>
    <dbReference type="NCBI Taxonomy" id="186617"/>
    <lineage>
        <taxon>Viruses</taxon>
        <taxon>environmental samples</taxon>
    </lineage>
</organism>
<evidence type="ECO:0000313" key="2">
    <source>
        <dbReference type="EMBL" id="AKH48106.1"/>
    </source>
</evidence>
<name>A0A0F7LAI3_9VIRU</name>
<accession>A0A0F7LAI3</accession>
<protein>
    <submittedName>
        <fullName evidence="2">Uncharacterized protein</fullName>
    </submittedName>
</protein>
<proteinExistence type="predicted"/>
<feature type="compositionally biased region" description="Basic residues" evidence="1">
    <location>
        <begin position="35"/>
        <end position="57"/>
    </location>
</feature>
<sequence>MLFFWYSLALISRVSYKKSTGGKQALRRSTDHDHRRPHRPRHCPQPPRRHRRHRGPRHHDGRERGHLPIRRHRGWSNLPRRGRRSHGSDWNRPGHGPPLRRLTNPAPPGALYRDTGAAMPTTPSTLAARIDALAMREPGACNAVMVVAQGGTPRGPAIRRAQALGLVDFRKGKGWTLYPQGREVAGHLLA</sequence>
<feature type="region of interest" description="Disordered" evidence="1">
    <location>
        <begin position="16"/>
        <end position="118"/>
    </location>
</feature>
<feature type="compositionally biased region" description="Basic residues" evidence="1">
    <location>
        <begin position="67"/>
        <end position="85"/>
    </location>
</feature>
<reference evidence="2" key="2">
    <citation type="submission" date="2015-03" db="EMBL/GenBank/DDBJ databases">
        <authorList>
            <person name="Chow C.-E.T."/>
            <person name="Winget D.M."/>
            <person name="White R.A.III."/>
            <person name="Hallam S.J."/>
            <person name="Suttle C.A."/>
        </authorList>
    </citation>
    <scope>NUCLEOTIDE SEQUENCE</scope>
    <source>
        <strain evidence="2">Oxic1_6</strain>
    </source>
</reference>